<dbReference type="InParanoid" id="A0A317XSM3"/>
<protein>
    <submittedName>
        <fullName evidence="2">Uncharacterized protein</fullName>
    </submittedName>
</protein>
<feature type="region of interest" description="Disordered" evidence="1">
    <location>
        <begin position="1"/>
        <end position="250"/>
    </location>
</feature>
<dbReference type="OrthoDB" id="2138242at2759"/>
<feature type="compositionally biased region" description="Basic and acidic residues" evidence="1">
    <location>
        <begin position="1"/>
        <end position="38"/>
    </location>
</feature>
<proteinExistence type="predicted"/>
<name>A0A317XSM3_9BASI</name>
<organism evidence="2 3">
    <name type="scientific">Testicularia cyperi</name>
    <dbReference type="NCBI Taxonomy" id="1882483"/>
    <lineage>
        <taxon>Eukaryota</taxon>
        <taxon>Fungi</taxon>
        <taxon>Dikarya</taxon>
        <taxon>Basidiomycota</taxon>
        <taxon>Ustilaginomycotina</taxon>
        <taxon>Ustilaginomycetes</taxon>
        <taxon>Ustilaginales</taxon>
        <taxon>Anthracoideaceae</taxon>
        <taxon>Testicularia</taxon>
    </lineage>
</organism>
<feature type="compositionally biased region" description="Polar residues" evidence="1">
    <location>
        <begin position="39"/>
        <end position="53"/>
    </location>
</feature>
<feature type="compositionally biased region" description="Basic and acidic residues" evidence="1">
    <location>
        <begin position="328"/>
        <end position="353"/>
    </location>
</feature>
<reference evidence="2 3" key="1">
    <citation type="journal article" date="2018" name="Mol. Biol. Evol.">
        <title>Broad Genomic Sampling Reveals a Smut Pathogenic Ancestry of the Fungal Clade Ustilaginomycotina.</title>
        <authorList>
            <person name="Kijpornyongpan T."/>
            <person name="Mondo S.J."/>
            <person name="Barry K."/>
            <person name="Sandor L."/>
            <person name="Lee J."/>
            <person name="Lipzen A."/>
            <person name="Pangilinan J."/>
            <person name="LaButti K."/>
            <person name="Hainaut M."/>
            <person name="Henrissat B."/>
            <person name="Grigoriev I.V."/>
            <person name="Spatafora J.W."/>
            <person name="Aime M.C."/>
        </authorList>
    </citation>
    <scope>NUCLEOTIDE SEQUENCE [LARGE SCALE GENOMIC DNA]</scope>
    <source>
        <strain evidence="2 3">MCA 3645</strain>
    </source>
</reference>
<keyword evidence="3" id="KW-1185">Reference proteome</keyword>
<accession>A0A317XSM3</accession>
<feature type="compositionally biased region" description="Polar residues" evidence="1">
    <location>
        <begin position="64"/>
        <end position="77"/>
    </location>
</feature>
<dbReference type="Proteomes" id="UP000246740">
    <property type="component" value="Unassembled WGS sequence"/>
</dbReference>
<feature type="region of interest" description="Disordered" evidence="1">
    <location>
        <begin position="497"/>
        <end position="588"/>
    </location>
</feature>
<evidence type="ECO:0000313" key="2">
    <source>
        <dbReference type="EMBL" id="PWZ00898.1"/>
    </source>
</evidence>
<dbReference type="AlphaFoldDB" id="A0A317XSM3"/>
<gene>
    <name evidence="2" type="ORF">BCV70DRAFT_84421</name>
</gene>
<feature type="compositionally biased region" description="Acidic residues" evidence="1">
    <location>
        <begin position="577"/>
        <end position="588"/>
    </location>
</feature>
<feature type="region of interest" description="Disordered" evidence="1">
    <location>
        <begin position="265"/>
        <end position="382"/>
    </location>
</feature>
<feature type="compositionally biased region" description="Basic and acidic residues" evidence="1">
    <location>
        <begin position="115"/>
        <end position="130"/>
    </location>
</feature>
<evidence type="ECO:0000313" key="3">
    <source>
        <dbReference type="Proteomes" id="UP000246740"/>
    </source>
</evidence>
<evidence type="ECO:0000256" key="1">
    <source>
        <dbReference type="SAM" id="MobiDB-lite"/>
    </source>
</evidence>
<feature type="compositionally biased region" description="Basic and acidic residues" evidence="1">
    <location>
        <begin position="156"/>
        <end position="168"/>
    </location>
</feature>
<dbReference type="EMBL" id="KZ819191">
    <property type="protein sequence ID" value="PWZ00898.1"/>
    <property type="molecule type" value="Genomic_DNA"/>
</dbReference>
<sequence length="588" mass="64332">MHEEPIDRSRDPWIERKRRFDQEEAIRREELLEARYRSSQELPNRLSPSSAPANRQDPRYAGHPSSSVAGSSRNGASPRSHLPPISNLPPPGLSANDESTMRDDPALNALKRRRLAEGSLDRDERRRDDLGPSGRSPPFRRGELAPLSSHGSGQRYLDERDAYPDDGRSPSNGQMPLRSNGRLSPLDRPLPARSPGAGPGHLPPMQEMHRPSVLSASSSAGYDDNFEHSSSMPGLARRRGDAAQAKASRLHIDTGSSSAFDAAVMSKGQAVAKSAPPQKLSFGQDGREPPLPFDQAPRDGPRYAPPGPSGLLSASIRPEQRAVSGSRLAEHPDSFRKDDRDEELRMREPRMPEVPHTANPLARHTPVSRMPPGYVPQTATLPSPAYHTTQFARGANAGGPRTAYNPPPTARLPDHLRSPPSSKAHFLSLFSDFYDSLYDSRTLKATLEDQIKRSNTLLQTLQSSRRVLEETVDRRVREERTAWEGRVRGLEARVRELEAKTGSPAQEEQVAARTGPSATALDTAAPTNAAVASVGSSSTQNQKDDEDSIRADDRITDAAVASKSTAEMSNGEMKAMDEDDEGDELKED</sequence>